<sequence>MTVRSMLRATMVGAVVVLGAGGLVLPAVAIPQAPAVPATPVVWRDCAADQLADVPPAERFRFTCADYTVPLDHDRPGLGTINIALLRRAAGVPSARVGSIFVNPGGPGGPGTVLPLRAAGFLQASVLDRFDVVGFDPRGIGRSTAVRCFATQEDADALQRRGTLIPRTPEQIRQTSAARRDYARYCDRFAGPLLANMSTEAVARDLDLLRAGVGDEKLTYVGFSYGTFLGATYVNLFPHRARAIVLDGSVDPRLRSTDGLAYDRQRTEGFEIALAAFLAECDRVGPLCAYSGGARAKYDASREYLKSHGPVTLPDGTFVDYERFVAATGSFLYQRAYLATFAELLQHLHSAIQPGQLRVAAEPRARLFATGVPPRTDTRPDTPYTGEDSYASVNCSDKPFTNRLSDVPGIADRWDRAMSTFGRYGAWGDAATCPPWPAADRYSGPWNRKTANPVLVVGNYHDPATRYDFAKRMAAQLGNARLVSVDAFGHCVLGESTCVDRITADYLVNLTAPAPGQVCAPDLPIFGAP</sequence>
<dbReference type="EMBL" id="RCDD01000002">
    <property type="protein sequence ID" value="RLK59406.1"/>
    <property type="molecule type" value="Genomic_DNA"/>
</dbReference>
<reference evidence="6 7" key="1">
    <citation type="submission" date="2018-10" db="EMBL/GenBank/DDBJ databases">
        <title>Genomic Encyclopedia of Archaeal and Bacterial Type Strains, Phase II (KMG-II): from individual species to whole genera.</title>
        <authorList>
            <person name="Goeker M."/>
        </authorList>
    </citation>
    <scope>NUCLEOTIDE SEQUENCE [LARGE SCALE GENOMIC DNA]</scope>
    <source>
        <strain evidence="6 7">DSM 45657</strain>
    </source>
</reference>
<dbReference type="RefSeq" id="WP_246009974.1">
    <property type="nucleotide sequence ID" value="NZ_RCDD01000002.1"/>
</dbReference>
<dbReference type="Gene3D" id="3.40.50.1820">
    <property type="entry name" value="alpha/beta hydrolase"/>
    <property type="match status" value="1"/>
</dbReference>
<evidence type="ECO:0000256" key="3">
    <source>
        <dbReference type="ARBA" id="ARBA00022801"/>
    </source>
</evidence>
<dbReference type="Pfam" id="PF00561">
    <property type="entry name" value="Abhydrolase_1"/>
    <property type="match status" value="1"/>
</dbReference>
<organism evidence="6 7">
    <name type="scientific">Actinokineospora cianjurensis</name>
    <dbReference type="NCBI Taxonomy" id="585224"/>
    <lineage>
        <taxon>Bacteria</taxon>
        <taxon>Bacillati</taxon>
        <taxon>Actinomycetota</taxon>
        <taxon>Actinomycetes</taxon>
        <taxon>Pseudonocardiales</taxon>
        <taxon>Pseudonocardiaceae</taxon>
        <taxon>Actinokineospora</taxon>
    </lineage>
</organism>
<gene>
    <name evidence="6" type="ORF">CLV68_3893</name>
</gene>
<evidence type="ECO:0000259" key="4">
    <source>
        <dbReference type="Pfam" id="PF00561"/>
    </source>
</evidence>
<evidence type="ECO:0000256" key="2">
    <source>
        <dbReference type="ARBA" id="ARBA00022729"/>
    </source>
</evidence>
<dbReference type="Proteomes" id="UP000282454">
    <property type="component" value="Unassembled WGS sequence"/>
</dbReference>
<comment type="similarity">
    <text evidence="1">Belongs to the peptidase S33 family.</text>
</comment>
<evidence type="ECO:0000259" key="5">
    <source>
        <dbReference type="Pfam" id="PF08386"/>
    </source>
</evidence>
<name>A0A421B4N2_9PSEU</name>
<keyword evidence="3" id="KW-0378">Hydrolase</keyword>
<feature type="domain" description="AB hydrolase-1" evidence="4">
    <location>
        <begin position="102"/>
        <end position="250"/>
    </location>
</feature>
<evidence type="ECO:0000256" key="1">
    <source>
        <dbReference type="ARBA" id="ARBA00010088"/>
    </source>
</evidence>
<dbReference type="InterPro" id="IPR000073">
    <property type="entry name" value="AB_hydrolase_1"/>
</dbReference>
<keyword evidence="2" id="KW-0732">Signal</keyword>
<dbReference type="AlphaFoldDB" id="A0A421B4N2"/>
<protein>
    <submittedName>
        <fullName evidence="6">TAP-like protein</fullName>
    </submittedName>
</protein>
<dbReference type="PANTHER" id="PTHR43248">
    <property type="entry name" value="2-SUCCINYL-6-HYDROXY-2,4-CYCLOHEXADIENE-1-CARBOXYLATE SYNTHASE"/>
    <property type="match status" value="1"/>
</dbReference>
<proteinExistence type="inferred from homology"/>
<accession>A0A421B4N2</accession>
<dbReference type="PANTHER" id="PTHR43248:SF29">
    <property type="entry name" value="TRIPEPTIDYL AMINOPEPTIDASE"/>
    <property type="match status" value="1"/>
</dbReference>
<dbReference type="InterPro" id="IPR051601">
    <property type="entry name" value="Serine_prot/Carboxylest_S33"/>
</dbReference>
<dbReference type="InterPro" id="IPR029058">
    <property type="entry name" value="AB_hydrolase_fold"/>
</dbReference>
<feature type="domain" description="Peptidase S33 tripeptidyl aminopeptidase-like C-terminal" evidence="5">
    <location>
        <begin position="421"/>
        <end position="519"/>
    </location>
</feature>
<evidence type="ECO:0000313" key="7">
    <source>
        <dbReference type="Proteomes" id="UP000282454"/>
    </source>
</evidence>
<comment type="caution">
    <text evidence="6">The sequence shown here is derived from an EMBL/GenBank/DDBJ whole genome shotgun (WGS) entry which is preliminary data.</text>
</comment>
<dbReference type="InterPro" id="IPR013595">
    <property type="entry name" value="Pept_S33_TAP-like_C"/>
</dbReference>
<keyword evidence="7" id="KW-1185">Reference proteome</keyword>
<dbReference type="Pfam" id="PF08386">
    <property type="entry name" value="Abhydrolase_4"/>
    <property type="match status" value="1"/>
</dbReference>
<dbReference type="GO" id="GO:0016787">
    <property type="term" value="F:hydrolase activity"/>
    <property type="evidence" value="ECO:0007669"/>
    <property type="project" value="UniProtKB-KW"/>
</dbReference>
<evidence type="ECO:0000313" key="6">
    <source>
        <dbReference type="EMBL" id="RLK59406.1"/>
    </source>
</evidence>
<dbReference type="SUPFAM" id="SSF53474">
    <property type="entry name" value="alpha/beta-Hydrolases"/>
    <property type="match status" value="1"/>
</dbReference>